<dbReference type="Proteomes" id="UP001157418">
    <property type="component" value="Unassembled WGS sequence"/>
</dbReference>
<reference evidence="1 2" key="1">
    <citation type="submission" date="2022-01" db="EMBL/GenBank/DDBJ databases">
        <authorList>
            <person name="Xiong W."/>
            <person name="Schranz E."/>
        </authorList>
    </citation>
    <scope>NUCLEOTIDE SEQUENCE [LARGE SCALE GENOMIC DNA]</scope>
</reference>
<sequence>MKASYPTKVGRSSACIQIEIEPSILGFSSKSRTTAMLKSVPPTKCSMKCHPFVFDFNFDFHSIQHQDSKESPNEVLLLDAKQVQHIYGMCSTTWGYLTRIWSHFLVPTLWGRHVVRDQDLMRNLGPKILSSFTTIISSLVATSCLGFQVLVPEVGLNKKGPSPFSSDGGRGHMTFPRARATFVFPDLGVILMVWEA</sequence>
<evidence type="ECO:0000313" key="1">
    <source>
        <dbReference type="EMBL" id="CAH1436341.1"/>
    </source>
</evidence>
<gene>
    <name evidence="1" type="ORF">LVIROSA_LOCUS22716</name>
</gene>
<dbReference type="AlphaFoldDB" id="A0AAU9NET1"/>
<proteinExistence type="predicted"/>
<evidence type="ECO:0000313" key="2">
    <source>
        <dbReference type="Proteomes" id="UP001157418"/>
    </source>
</evidence>
<name>A0AAU9NET1_9ASTR</name>
<organism evidence="1 2">
    <name type="scientific">Lactuca virosa</name>
    <dbReference type="NCBI Taxonomy" id="75947"/>
    <lineage>
        <taxon>Eukaryota</taxon>
        <taxon>Viridiplantae</taxon>
        <taxon>Streptophyta</taxon>
        <taxon>Embryophyta</taxon>
        <taxon>Tracheophyta</taxon>
        <taxon>Spermatophyta</taxon>
        <taxon>Magnoliopsida</taxon>
        <taxon>eudicotyledons</taxon>
        <taxon>Gunneridae</taxon>
        <taxon>Pentapetalae</taxon>
        <taxon>asterids</taxon>
        <taxon>campanulids</taxon>
        <taxon>Asterales</taxon>
        <taxon>Asteraceae</taxon>
        <taxon>Cichorioideae</taxon>
        <taxon>Cichorieae</taxon>
        <taxon>Lactucinae</taxon>
        <taxon>Lactuca</taxon>
    </lineage>
</organism>
<accession>A0AAU9NET1</accession>
<dbReference type="EMBL" id="CAKMRJ010004445">
    <property type="protein sequence ID" value="CAH1436341.1"/>
    <property type="molecule type" value="Genomic_DNA"/>
</dbReference>
<comment type="caution">
    <text evidence="1">The sequence shown here is derived from an EMBL/GenBank/DDBJ whole genome shotgun (WGS) entry which is preliminary data.</text>
</comment>
<keyword evidence="2" id="KW-1185">Reference proteome</keyword>
<protein>
    <submittedName>
        <fullName evidence="1">Uncharacterized protein</fullName>
    </submittedName>
</protein>